<evidence type="ECO:0000313" key="3">
    <source>
        <dbReference type="Proteomes" id="UP000314294"/>
    </source>
</evidence>
<dbReference type="AlphaFoldDB" id="A0A4Z2GP00"/>
<gene>
    <name evidence="2" type="ORF">EYF80_034818</name>
</gene>
<reference evidence="2 3" key="1">
    <citation type="submission" date="2019-03" db="EMBL/GenBank/DDBJ databases">
        <title>First draft genome of Liparis tanakae, snailfish: a comprehensive survey of snailfish specific genes.</title>
        <authorList>
            <person name="Kim W."/>
            <person name="Song I."/>
            <person name="Jeong J.-H."/>
            <person name="Kim D."/>
            <person name="Kim S."/>
            <person name="Ryu S."/>
            <person name="Song J.Y."/>
            <person name="Lee S.K."/>
        </authorList>
    </citation>
    <scope>NUCLEOTIDE SEQUENCE [LARGE SCALE GENOMIC DNA]</scope>
    <source>
        <tissue evidence="2">Muscle</tissue>
    </source>
</reference>
<evidence type="ECO:0000313" key="2">
    <source>
        <dbReference type="EMBL" id="TNN54950.1"/>
    </source>
</evidence>
<name>A0A4Z2GP00_9TELE</name>
<feature type="compositionally biased region" description="Basic and acidic residues" evidence="1">
    <location>
        <begin position="64"/>
        <end position="84"/>
    </location>
</feature>
<comment type="caution">
    <text evidence="2">The sequence shown here is derived from an EMBL/GenBank/DDBJ whole genome shotgun (WGS) entry which is preliminary data.</text>
</comment>
<protein>
    <submittedName>
        <fullName evidence="2">Uncharacterized protein</fullName>
    </submittedName>
</protein>
<feature type="region of interest" description="Disordered" evidence="1">
    <location>
        <begin position="59"/>
        <end position="84"/>
    </location>
</feature>
<dbReference type="EMBL" id="SRLO01000470">
    <property type="protein sequence ID" value="TNN54950.1"/>
    <property type="molecule type" value="Genomic_DNA"/>
</dbReference>
<organism evidence="2 3">
    <name type="scientific">Liparis tanakae</name>
    <name type="common">Tanaka's snailfish</name>
    <dbReference type="NCBI Taxonomy" id="230148"/>
    <lineage>
        <taxon>Eukaryota</taxon>
        <taxon>Metazoa</taxon>
        <taxon>Chordata</taxon>
        <taxon>Craniata</taxon>
        <taxon>Vertebrata</taxon>
        <taxon>Euteleostomi</taxon>
        <taxon>Actinopterygii</taxon>
        <taxon>Neopterygii</taxon>
        <taxon>Teleostei</taxon>
        <taxon>Neoteleostei</taxon>
        <taxon>Acanthomorphata</taxon>
        <taxon>Eupercaria</taxon>
        <taxon>Perciformes</taxon>
        <taxon>Cottioidei</taxon>
        <taxon>Cottales</taxon>
        <taxon>Liparidae</taxon>
        <taxon>Liparis</taxon>
    </lineage>
</organism>
<accession>A0A4Z2GP00</accession>
<evidence type="ECO:0000256" key="1">
    <source>
        <dbReference type="SAM" id="MobiDB-lite"/>
    </source>
</evidence>
<keyword evidence="3" id="KW-1185">Reference proteome</keyword>
<proteinExistence type="predicted"/>
<sequence length="84" mass="8973">MTLYSGATRSAAGLLFVLSDSRTRASVEPGCRGTSRDASTQSQACRFILRPASFCHSASFEQQRGGDGRRREETGGDGRKSLSA</sequence>
<dbReference type="Proteomes" id="UP000314294">
    <property type="component" value="Unassembled WGS sequence"/>
</dbReference>